<proteinExistence type="predicted"/>
<dbReference type="InterPro" id="IPR032675">
    <property type="entry name" value="LRR_dom_sf"/>
</dbReference>
<organism evidence="1 2">
    <name type="scientific">Paratrimastix pyriformis</name>
    <dbReference type="NCBI Taxonomy" id="342808"/>
    <lineage>
        <taxon>Eukaryota</taxon>
        <taxon>Metamonada</taxon>
        <taxon>Preaxostyla</taxon>
        <taxon>Paratrimastigidae</taxon>
        <taxon>Paratrimastix</taxon>
    </lineage>
</organism>
<gene>
    <name evidence="1" type="ORF">PAPYR_2953</name>
</gene>
<comment type="caution">
    <text evidence="1">The sequence shown here is derived from an EMBL/GenBank/DDBJ whole genome shotgun (WGS) entry which is preliminary data.</text>
</comment>
<dbReference type="PANTHER" id="PTHR13318">
    <property type="entry name" value="PARTNER OF PAIRED, ISOFORM B-RELATED"/>
    <property type="match status" value="1"/>
</dbReference>
<name>A0ABQ8UNH4_9EUKA</name>
<dbReference type="Proteomes" id="UP001141327">
    <property type="component" value="Unassembled WGS sequence"/>
</dbReference>
<dbReference type="SUPFAM" id="SSF52047">
    <property type="entry name" value="RNI-like"/>
    <property type="match status" value="2"/>
</dbReference>
<evidence type="ECO:0000313" key="2">
    <source>
        <dbReference type="Proteomes" id="UP001141327"/>
    </source>
</evidence>
<accession>A0ABQ8UNH4</accession>
<dbReference type="Gene3D" id="3.80.10.10">
    <property type="entry name" value="Ribonuclease Inhibitor"/>
    <property type="match status" value="2"/>
</dbReference>
<reference evidence="1" key="1">
    <citation type="journal article" date="2022" name="bioRxiv">
        <title>Genomics of Preaxostyla Flagellates Illuminates Evolutionary Transitions and the Path Towards Mitochondrial Loss.</title>
        <authorList>
            <person name="Novak L.V.F."/>
            <person name="Treitli S.C."/>
            <person name="Pyrih J."/>
            <person name="Halakuc P."/>
            <person name="Pipaliya S.V."/>
            <person name="Vacek V."/>
            <person name="Brzon O."/>
            <person name="Soukal P."/>
            <person name="Eme L."/>
            <person name="Dacks J.B."/>
            <person name="Karnkowska A."/>
            <person name="Elias M."/>
            <person name="Hampl V."/>
        </authorList>
    </citation>
    <scope>NUCLEOTIDE SEQUENCE</scope>
    <source>
        <strain evidence="1">RCP-MX</strain>
    </source>
</reference>
<sequence>MMQKRAHFETEPTQLEALPIELQLHLIQQGTDSWPSIRIFCVLISLSRAIRKNVQSMIESLSFTHCSIDEDETIVPSCDTIAALVGPCLNLKELVFPKLLCRCGRAGSFGWVTEALENHTRLRAVTIPVEGDALSEAALCAILEHLPDLRELRIGSMSCYPLLGQRVIATLGRLCPRLERLSLAMTLAGPDEDPDYGPLRGCPALRDIDVAPLGNLAAVLPALGHLETVRRADATVALAGPALVERLYLCGDEEAGTLGPGPAVAFPALAALQVSGLSWPLARGLVARLGATLQTVDLAPVPQVGADEVVAALAQCPLVRHVFLRSVGWTRLPDLSPLLALVEEFFCILTAPLPVAVPGGVAAFRGPRLASLCLESVSGLVASEMLFECPRATEICMGPMVPPASGPPAVVLTLANTPLLEELYGITTTTRLAVRCPLPRLRLLTTRAGDSSSPAPEWGRGLAWLEALPLGQLADLTLTLTDQPLLARCLGLPGLRRLVARLQLPDAPIQGLVLRPGAALRSLELDVGCPLGPVDLRAEGLTRFRMTRFGVDPALQPSSLILSCPALGTLELPNSTMSTGAPRVLAERPLGRLHTLVGPPEVMAAMVEQDPARLGRLHTLNLELLGDEGPLDWAALRRLCAHPSLVRLGLNGGAGLVGATLELASGSLREVRLSWAPLEALDLTQCPALEALWVLECASLADLRLPPPAGCPWLVRVSIEGPSCIPADRLAALAAQYPGLALRWEEPTDQ</sequence>
<protein>
    <submittedName>
        <fullName evidence="1">Uncharacterized protein</fullName>
    </submittedName>
</protein>
<evidence type="ECO:0000313" key="1">
    <source>
        <dbReference type="EMBL" id="KAJ4460721.1"/>
    </source>
</evidence>
<dbReference type="EMBL" id="JAPMOS010000011">
    <property type="protein sequence ID" value="KAJ4460721.1"/>
    <property type="molecule type" value="Genomic_DNA"/>
</dbReference>
<keyword evidence="2" id="KW-1185">Reference proteome</keyword>